<dbReference type="Proteomes" id="UP000514716">
    <property type="component" value="Chromosome"/>
</dbReference>
<dbReference type="RefSeq" id="WP_182092954.1">
    <property type="nucleotide sequence ID" value="NZ_CP059540.1"/>
</dbReference>
<keyword evidence="2 3" id="KW-0479">Metal-binding</keyword>
<comment type="similarity">
    <text evidence="1">Belongs to the DinB family.</text>
</comment>
<dbReference type="PANTHER" id="PTHR37302">
    <property type="entry name" value="SLR1116 PROTEIN"/>
    <property type="match status" value="1"/>
</dbReference>
<organism evidence="4 5">
    <name type="scientific">Planococcus maritimus</name>
    <dbReference type="NCBI Taxonomy" id="192421"/>
    <lineage>
        <taxon>Bacteria</taxon>
        <taxon>Bacillati</taxon>
        <taxon>Bacillota</taxon>
        <taxon>Bacilli</taxon>
        <taxon>Bacillales</taxon>
        <taxon>Caryophanaceae</taxon>
        <taxon>Planococcus</taxon>
    </lineage>
</organism>
<sequence length="160" mass="19127">MDSQKMFAYHQWASQKVLELVQDCGEEYYTKEGLNSFPSIRETIRHVIGVEKLWFQRINGVKSPEFTQFDVETVDQAKQTIMLLHAEMELYFATLSEESWQEELDYRNMKGQEFHHSREEMLFTLVNHASYHRGQITSFLRQFGKVGIPLDYIYFQKQNR</sequence>
<gene>
    <name evidence="4" type="ORF">H1Q58_04840</name>
</gene>
<dbReference type="Gene3D" id="1.20.120.450">
    <property type="entry name" value="dinb family like domain"/>
    <property type="match status" value="1"/>
</dbReference>
<dbReference type="SUPFAM" id="SSF109854">
    <property type="entry name" value="DinB/YfiT-like putative metalloenzymes"/>
    <property type="match status" value="1"/>
</dbReference>
<evidence type="ECO:0000313" key="4">
    <source>
        <dbReference type="EMBL" id="QMT18345.1"/>
    </source>
</evidence>
<dbReference type="InterPro" id="IPR007837">
    <property type="entry name" value="DinB"/>
</dbReference>
<accession>A0A7D7SIL6</accession>
<reference evidence="4 5" key="1">
    <citation type="submission" date="2020-07" db="EMBL/GenBank/DDBJ databases">
        <title>Screening of a cold-adapted Planococcus bacterium producing protease in traditional shrimp paste and protease identification by genome sequencing.</title>
        <authorList>
            <person name="Gao R."/>
            <person name="Leng W."/>
            <person name="Chu Q."/>
            <person name="Wu X."/>
            <person name="Liu H."/>
            <person name="Li X."/>
        </authorList>
    </citation>
    <scope>NUCLEOTIDE SEQUENCE [LARGE SCALE GENOMIC DNA]</scope>
    <source>
        <strain evidence="4 5">XJ11</strain>
    </source>
</reference>
<dbReference type="InterPro" id="IPR034660">
    <property type="entry name" value="DinB/YfiT-like"/>
</dbReference>
<dbReference type="PANTHER" id="PTHR37302:SF3">
    <property type="entry name" value="DAMAGE-INDUCIBLE PROTEIN DINB"/>
    <property type="match status" value="1"/>
</dbReference>
<evidence type="ECO:0000313" key="5">
    <source>
        <dbReference type="Proteomes" id="UP000514716"/>
    </source>
</evidence>
<evidence type="ECO:0000256" key="2">
    <source>
        <dbReference type="ARBA" id="ARBA00022723"/>
    </source>
</evidence>
<dbReference type="KEGG" id="pdec:H1Q58_04840"/>
<dbReference type="AlphaFoldDB" id="A0A7D7SIL6"/>
<feature type="binding site" evidence="3">
    <location>
        <position position="46"/>
    </location>
    <ligand>
        <name>a divalent metal cation</name>
        <dbReference type="ChEBI" id="CHEBI:60240"/>
    </ligand>
</feature>
<proteinExistence type="inferred from homology"/>
<feature type="binding site" evidence="3">
    <location>
        <position position="128"/>
    </location>
    <ligand>
        <name>a divalent metal cation</name>
        <dbReference type="ChEBI" id="CHEBI:60240"/>
    </ligand>
</feature>
<protein>
    <submittedName>
        <fullName evidence="4">DinB family protein</fullName>
    </submittedName>
</protein>
<name>A0A7D7SIL6_PLAMR</name>
<dbReference type="EMBL" id="CP059540">
    <property type="protein sequence ID" value="QMT18345.1"/>
    <property type="molecule type" value="Genomic_DNA"/>
</dbReference>
<evidence type="ECO:0000256" key="3">
    <source>
        <dbReference type="PIRSR" id="PIRSR607837-1"/>
    </source>
</evidence>
<keyword evidence="5" id="KW-1185">Reference proteome</keyword>
<dbReference type="Pfam" id="PF05163">
    <property type="entry name" value="DinB"/>
    <property type="match status" value="1"/>
</dbReference>
<evidence type="ECO:0000256" key="1">
    <source>
        <dbReference type="ARBA" id="ARBA00008635"/>
    </source>
</evidence>
<feature type="binding site" evidence="3">
    <location>
        <position position="132"/>
    </location>
    <ligand>
        <name>a divalent metal cation</name>
        <dbReference type="ChEBI" id="CHEBI:60240"/>
    </ligand>
</feature>
<dbReference type="GO" id="GO:0046872">
    <property type="term" value="F:metal ion binding"/>
    <property type="evidence" value="ECO:0007669"/>
    <property type="project" value="UniProtKB-KW"/>
</dbReference>